<dbReference type="RefSeq" id="WP_071308915.1">
    <property type="nucleotide sequence ID" value="NZ_MLQR01000016.1"/>
</dbReference>
<dbReference type="AlphaFoldDB" id="A0A1S2LQF8"/>
<evidence type="ECO:0000313" key="1">
    <source>
        <dbReference type="EMBL" id="OIJ14748.1"/>
    </source>
</evidence>
<accession>A0A1S2LQF8</accession>
<dbReference type="Gene3D" id="3.30.70.920">
    <property type="match status" value="1"/>
</dbReference>
<gene>
    <name evidence="1" type="ORF">BKP37_07145</name>
</gene>
<name>A0A1S2LQF8_9BACI</name>
<dbReference type="Pfam" id="PF03927">
    <property type="entry name" value="NapD"/>
    <property type="match status" value="1"/>
</dbReference>
<dbReference type="EMBL" id="MLQR01000016">
    <property type="protein sequence ID" value="OIJ14748.1"/>
    <property type="molecule type" value="Genomic_DNA"/>
</dbReference>
<evidence type="ECO:0000313" key="2">
    <source>
        <dbReference type="Proteomes" id="UP000179524"/>
    </source>
</evidence>
<protein>
    <recommendedName>
        <fullName evidence="3">Chaperone NapD</fullName>
    </recommendedName>
</protein>
<dbReference type="OrthoDB" id="2885067at2"/>
<dbReference type="InterPro" id="IPR005623">
    <property type="entry name" value="Chaperone_NapD_NO3_reduct"/>
</dbReference>
<proteinExistence type="predicted"/>
<comment type="caution">
    <text evidence="1">The sequence shown here is derived from an EMBL/GenBank/DDBJ whole genome shotgun (WGS) entry which is preliminary data.</text>
</comment>
<sequence length="87" mass="9848">MVISGFMLITVNGKTRMVIESLQKITGVEVHHVVEEVKVIVTLEAESVDESYRIGEKFKEIDGIVSVCLAYTNFEEDRAMQHYISVD</sequence>
<dbReference type="Proteomes" id="UP000179524">
    <property type="component" value="Unassembled WGS sequence"/>
</dbReference>
<reference evidence="1 2" key="1">
    <citation type="submission" date="2016-10" db="EMBL/GenBank/DDBJ databases">
        <title>Draft genome sequences of four alkaliphilic bacteria belonging to the Anaerobacillus genus.</title>
        <authorList>
            <person name="Bassil N.M."/>
            <person name="Lloyd J.R."/>
        </authorList>
    </citation>
    <scope>NUCLEOTIDE SEQUENCE [LARGE SCALE GENOMIC DNA]</scope>
    <source>
        <strain evidence="1 2">DSM 18345</strain>
    </source>
</reference>
<evidence type="ECO:0008006" key="3">
    <source>
        <dbReference type="Google" id="ProtNLM"/>
    </source>
</evidence>
<organism evidence="1 2">
    <name type="scientific">Anaerobacillus alkalilacustris</name>
    <dbReference type="NCBI Taxonomy" id="393763"/>
    <lineage>
        <taxon>Bacteria</taxon>
        <taxon>Bacillati</taxon>
        <taxon>Bacillota</taxon>
        <taxon>Bacilli</taxon>
        <taxon>Bacillales</taxon>
        <taxon>Bacillaceae</taxon>
        <taxon>Anaerobacillus</taxon>
    </lineage>
</organism>
<keyword evidence="2" id="KW-1185">Reference proteome</keyword>